<feature type="region of interest" description="Disordered" evidence="1">
    <location>
        <begin position="175"/>
        <end position="198"/>
    </location>
</feature>
<evidence type="ECO:0000256" key="1">
    <source>
        <dbReference type="SAM" id="MobiDB-lite"/>
    </source>
</evidence>
<protein>
    <submittedName>
        <fullName evidence="2">Uncharacterized protein</fullName>
    </submittedName>
</protein>
<keyword evidence="3" id="KW-1185">Reference proteome</keyword>
<dbReference type="RefSeq" id="WP_058484506.1">
    <property type="nucleotide sequence ID" value="NZ_CAAAII010000007.1"/>
</dbReference>
<name>A0A0W0YWY0_LEGSP</name>
<proteinExistence type="predicted"/>
<gene>
    <name evidence="2" type="ORF">Lspi_2590</name>
</gene>
<feature type="compositionally biased region" description="Basic and acidic residues" evidence="1">
    <location>
        <begin position="175"/>
        <end position="185"/>
    </location>
</feature>
<dbReference type="PATRIC" id="fig|452.5.peg.2863"/>
<feature type="compositionally biased region" description="Low complexity" evidence="1">
    <location>
        <begin position="186"/>
        <end position="197"/>
    </location>
</feature>
<feature type="compositionally biased region" description="Low complexity" evidence="1">
    <location>
        <begin position="235"/>
        <end position="247"/>
    </location>
</feature>
<evidence type="ECO:0000313" key="3">
    <source>
        <dbReference type="Proteomes" id="UP000054877"/>
    </source>
</evidence>
<dbReference type="Proteomes" id="UP000054877">
    <property type="component" value="Unassembled WGS sequence"/>
</dbReference>
<dbReference type="AlphaFoldDB" id="A0A0W0YWY0"/>
<sequence>MSEKKIITENESGVMSNFLQKAQETSQSYDMFLQSRNSVPFYGELECGLFGKATKTCHQTTDGKEHCAIRFNLDKANPNNSSLCSVRQISGEGTITNLDKKTGIGDLDIDVHAGMVVGSKSIKLQKEAAPFNHQPYTNGKEEISVSANETICGYNIDFHMRVSNAEAFDHPIQETSHDVPIDDKPSVSSESVEEISSAPSNDFRGNSFGFFGLCRQLFSSLGGSTSSRVATPVESGYSSSAFSSSDSSDSEDRPYFDKPLTPTSTEEEVMMYEMYRFN</sequence>
<reference evidence="2 3" key="1">
    <citation type="submission" date="2015-11" db="EMBL/GenBank/DDBJ databases">
        <title>Genomic analysis of 38 Legionella species identifies large and diverse effector repertoires.</title>
        <authorList>
            <person name="Burstein D."/>
            <person name="Amaro F."/>
            <person name="Zusman T."/>
            <person name="Lifshitz Z."/>
            <person name="Cohen O."/>
            <person name="Gilbert J.A."/>
            <person name="Pupko T."/>
            <person name="Shuman H.A."/>
            <person name="Segal G."/>
        </authorList>
    </citation>
    <scope>NUCLEOTIDE SEQUENCE [LARGE SCALE GENOMIC DNA]</scope>
    <source>
        <strain evidence="2 3">Mt.St.Helens-9</strain>
    </source>
</reference>
<dbReference type="EMBL" id="LNYX01000032">
    <property type="protein sequence ID" value="KTD61348.1"/>
    <property type="molecule type" value="Genomic_DNA"/>
</dbReference>
<comment type="caution">
    <text evidence="2">The sequence shown here is derived from an EMBL/GenBank/DDBJ whole genome shotgun (WGS) entry which is preliminary data.</text>
</comment>
<feature type="region of interest" description="Disordered" evidence="1">
    <location>
        <begin position="229"/>
        <end position="264"/>
    </location>
</feature>
<accession>A0A0W0YWY0</accession>
<evidence type="ECO:0000313" key="2">
    <source>
        <dbReference type="EMBL" id="KTD61348.1"/>
    </source>
</evidence>
<organism evidence="2 3">
    <name type="scientific">Legionella spiritensis</name>
    <dbReference type="NCBI Taxonomy" id="452"/>
    <lineage>
        <taxon>Bacteria</taxon>
        <taxon>Pseudomonadati</taxon>
        <taxon>Pseudomonadota</taxon>
        <taxon>Gammaproteobacteria</taxon>
        <taxon>Legionellales</taxon>
        <taxon>Legionellaceae</taxon>
        <taxon>Legionella</taxon>
    </lineage>
</organism>